<comment type="caution">
    <text evidence="1">The sequence shown here is derived from an EMBL/GenBank/DDBJ whole genome shotgun (WGS) entry which is preliminary data.</text>
</comment>
<proteinExistence type="predicted"/>
<dbReference type="EMBL" id="MDER01000030">
    <property type="protein sequence ID" value="ODP29481.1"/>
    <property type="molecule type" value="Genomic_DNA"/>
</dbReference>
<gene>
    <name evidence="1" type="ORF">PTI45_00964</name>
</gene>
<dbReference type="AlphaFoldDB" id="A0A1E3L799"/>
<dbReference type="RefSeq" id="WP_069326418.1">
    <property type="nucleotide sequence ID" value="NZ_MDER01000030.1"/>
</dbReference>
<sequence length="125" mass="14575">MKLDRFILERAEYSIKDFSQFQNNNELISYIVENDDYPIYNIPLIMLNNVMLLITLADEMDKVSPRRKSSSIFFIIVCIESVYNFIPAKPLQLQERPIKFFNNYSSPEDKKLIEEGISIGSVGLE</sequence>
<reference evidence="1 2" key="1">
    <citation type="submission" date="2016-08" db="EMBL/GenBank/DDBJ databases">
        <title>Genome sequencing of Paenibacillus sp. TI45-13ar, isolated from Korean traditional nuruk.</title>
        <authorList>
            <person name="Kim S.-J."/>
        </authorList>
    </citation>
    <scope>NUCLEOTIDE SEQUENCE [LARGE SCALE GENOMIC DNA]</scope>
    <source>
        <strain evidence="1 2">TI45-13ar</strain>
    </source>
</reference>
<protein>
    <submittedName>
        <fullName evidence="1">Uncharacterized protein</fullName>
    </submittedName>
</protein>
<evidence type="ECO:0000313" key="1">
    <source>
        <dbReference type="EMBL" id="ODP29481.1"/>
    </source>
</evidence>
<dbReference type="Proteomes" id="UP000094578">
    <property type="component" value="Unassembled WGS sequence"/>
</dbReference>
<name>A0A1E3L799_9BACL</name>
<evidence type="ECO:0000313" key="2">
    <source>
        <dbReference type="Proteomes" id="UP000094578"/>
    </source>
</evidence>
<keyword evidence="2" id="KW-1185">Reference proteome</keyword>
<accession>A0A1E3L799</accession>
<organism evidence="1 2">
    <name type="scientific">Paenibacillus nuruki</name>
    <dbReference type="NCBI Taxonomy" id="1886670"/>
    <lineage>
        <taxon>Bacteria</taxon>
        <taxon>Bacillati</taxon>
        <taxon>Bacillota</taxon>
        <taxon>Bacilli</taxon>
        <taxon>Bacillales</taxon>
        <taxon>Paenibacillaceae</taxon>
        <taxon>Paenibacillus</taxon>
    </lineage>
</organism>